<accession>A0A0A9BKB7</accession>
<dbReference type="EMBL" id="GBRH01238178">
    <property type="protein sequence ID" value="JAD59717.1"/>
    <property type="molecule type" value="Transcribed_RNA"/>
</dbReference>
<evidence type="ECO:0000313" key="1">
    <source>
        <dbReference type="EMBL" id="JAD59717.1"/>
    </source>
</evidence>
<protein>
    <submittedName>
        <fullName evidence="1">Uncharacterized protein</fullName>
    </submittedName>
</protein>
<reference evidence="1" key="1">
    <citation type="submission" date="2014-09" db="EMBL/GenBank/DDBJ databases">
        <authorList>
            <person name="Magalhaes I.L.F."/>
            <person name="Oliveira U."/>
            <person name="Santos F.R."/>
            <person name="Vidigal T.H.D.A."/>
            <person name="Brescovit A.D."/>
            <person name="Santos A.J."/>
        </authorList>
    </citation>
    <scope>NUCLEOTIDE SEQUENCE</scope>
    <source>
        <tissue evidence="1">Shoot tissue taken approximately 20 cm above the soil surface</tissue>
    </source>
</reference>
<organism evidence="1">
    <name type="scientific">Arundo donax</name>
    <name type="common">Giant reed</name>
    <name type="synonym">Donax arundinaceus</name>
    <dbReference type="NCBI Taxonomy" id="35708"/>
    <lineage>
        <taxon>Eukaryota</taxon>
        <taxon>Viridiplantae</taxon>
        <taxon>Streptophyta</taxon>
        <taxon>Embryophyta</taxon>
        <taxon>Tracheophyta</taxon>
        <taxon>Spermatophyta</taxon>
        <taxon>Magnoliopsida</taxon>
        <taxon>Liliopsida</taxon>
        <taxon>Poales</taxon>
        <taxon>Poaceae</taxon>
        <taxon>PACMAD clade</taxon>
        <taxon>Arundinoideae</taxon>
        <taxon>Arundineae</taxon>
        <taxon>Arundo</taxon>
    </lineage>
</organism>
<dbReference type="AlphaFoldDB" id="A0A0A9BKB7"/>
<sequence>MVNSTNCIPDELCKSPQEQLMISLKCEALNLSLSSGSCSHLA</sequence>
<name>A0A0A9BKB7_ARUDO</name>
<reference evidence="1" key="2">
    <citation type="journal article" date="2015" name="Data Brief">
        <title>Shoot transcriptome of the giant reed, Arundo donax.</title>
        <authorList>
            <person name="Barrero R.A."/>
            <person name="Guerrero F.D."/>
            <person name="Moolhuijzen P."/>
            <person name="Goolsby J.A."/>
            <person name="Tidwell J."/>
            <person name="Bellgard S.E."/>
            <person name="Bellgard M.I."/>
        </authorList>
    </citation>
    <scope>NUCLEOTIDE SEQUENCE</scope>
    <source>
        <tissue evidence="1">Shoot tissue taken approximately 20 cm above the soil surface</tissue>
    </source>
</reference>
<proteinExistence type="predicted"/>